<proteinExistence type="predicted"/>
<evidence type="ECO:0000256" key="1">
    <source>
        <dbReference type="SAM" id="Phobius"/>
    </source>
</evidence>
<evidence type="ECO:0000313" key="3">
    <source>
        <dbReference type="Proteomes" id="UP001599542"/>
    </source>
</evidence>
<comment type="caution">
    <text evidence="2">The sequence shown here is derived from an EMBL/GenBank/DDBJ whole genome shotgun (WGS) entry which is preliminary data.</text>
</comment>
<dbReference type="Proteomes" id="UP001599542">
    <property type="component" value="Unassembled WGS sequence"/>
</dbReference>
<protein>
    <submittedName>
        <fullName evidence="2">Uncharacterized protein</fullName>
    </submittedName>
</protein>
<reference evidence="2 3" key="1">
    <citation type="submission" date="2024-09" db="EMBL/GenBank/DDBJ databases">
        <title>The Natural Products Discovery Center: Release of the First 8490 Sequenced Strains for Exploring Actinobacteria Biosynthetic Diversity.</title>
        <authorList>
            <person name="Kalkreuter E."/>
            <person name="Kautsar S.A."/>
            <person name="Yang D."/>
            <person name="Bader C.D."/>
            <person name="Teijaro C.N."/>
            <person name="Fluegel L."/>
            <person name="Davis C.M."/>
            <person name="Simpson J.R."/>
            <person name="Lauterbach L."/>
            <person name="Steele A.D."/>
            <person name="Gui C."/>
            <person name="Meng S."/>
            <person name="Li G."/>
            <person name="Viehrig K."/>
            <person name="Ye F."/>
            <person name="Su P."/>
            <person name="Kiefer A.F."/>
            <person name="Nichols A."/>
            <person name="Cepeda A.J."/>
            <person name="Yan W."/>
            <person name="Fan B."/>
            <person name="Jiang Y."/>
            <person name="Adhikari A."/>
            <person name="Zheng C.-J."/>
            <person name="Schuster L."/>
            <person name="Cowan T.M."/>
            <person name="Smanski M.J."/>
            <person name="Chevrette M.G."/>
            <person name="De Carvalho L.P.S."/>
            <person name="Shen B."/>
        </authorList>
    </citation>
    <scope>NUCLEOTIDE SEQUENCE [LARGE SCALE GENOMIC DNA]</scope>
    <source>
        <strain evidence="2 3">NPDC058753</strain>
    </source>
</reference>
<keyword evidence="3" id="KW-1185">Reference proteome</keyword>
<keyword evidence="1" id="KW-0812">Transmembrane</keyword>
<gene>
    <name evidence="2" type="ORF">ACFW6T_31855</name>
</gene>
<keyword evidence="1" id="KW-0472">Membrane</keyword>
<accession>A0ABW6GUY6</accession>
<dbReference type="EMBL" id="JBHYPX010000094">
    <property type="protein sequence ID" value="MFE1356579.1"/>
    <property type="molecule type" value="Genomic_DNA"/>
</dbReference>
<organism evidence="2 3">
    <name type="scientific">Kitasatospora phosalacinea</name>
    <dbReference type="NCBI Taxonomy" id="2065"/>
    <lineage>
        <taxon>Bacteria</taxon>
        <taxon>Bacillati</taxon>
        <taxon>Actinomycetota</taxon>
        <taxon>Actinomycetes</taxon>
        <taxon>Kitasatosporales</taxon>
        <taxon>Streptomycetaceae</taxon>
        <taxon>Kitasatospora</taxon>
    </lineage>
</organism>
<keyword evidence="1" id="KW-1133">Transmembrane helix</keyword>
<feature type="transmembrane region" description="Helical" evidence="1">
    <location>
        <begin position="6"/>
        <end position="32"/>
    </location>
</feature>
<sequence>MQVRTTAGWGCAGLALLVAVSVLLGVLVLLVGEGPERYPQERTRSAAPGGADRVLTVIRHGTSTTETEAHWNGPDRVTVSTDLESRTYDLSGGAPVPSAP</sequence>
<name>A0ABW6GUY6_9ACTN</name>
<dbReference type="RefSeq" id="WP_380329917.1">
    <property type="nucleotide sequence ID" value="NZ_JBHYPW010000062.1"/>
</dbReference>
<evidence type="ECO:0000313" key="2">
    <source>
        <dbReference type="EMBL" id="MFE1356579.1"/>
    </source>
</evidence>